<dbReference type="VEuPathDB" id="FungiDB:H310_12139"/>
<reference evidence="2" key="1">
    <citation type="submission" date="2013-12" db="EMBL/GenBank/DDBJ databases">
        <title>The Genome Sequence of Aphanomyces invadans NJM9701.</title>
        <authorList>
            <consortium name="The Broad Institute Genomics Platform"/>
            <person name="Russ C."/>
            <person name="Tyler B."/>
            <person name="van West P."/>
            <person name="Dieguez-Uribeondo J."/>
            <person name="Young S.K."/>
            <person name="Zeng Q."/>
            <person name="Gargeya S."/>
            <person name="Fitzgerald M."/>
            <person name="Abouelleil A."/>
            <person name="Alvarado L."/>
            <person name="Chapman S.B."/>
            <person name="Gainer-Dewar J."/>
            <person name="Goldberg J."/>
            <person name="Griggs A."/>
            <person name="Gujja S."/>
            <person name="Hansen M."/>
            <person name="Howarth C."/>
            <person name="Imamovic A."/>
            <person name="Ireland A."/>
            <person name="Larimer J."/>
            <person name="McCowan C."/>
            <person name="Murphy C."/>
            <person name="Pearson M."/>
            <person name="Poon T.W."/>
            <person name="Priest M."/>
            <person name="Roberts A."/>
            <person name="Saif S."/>
            <person name="Shea T."/>
            <person name="Sykes S."/>
            <person name="Wortman J."/>
            <person name="Nusbaum C."/>
            <person name="Birren B."/>
        </authorList>
    </citation>
    <scope>NUCLEOTIDE SEQUENCE [LARGE SCALE GENOMIC DNA]</scope>
    <source>
        <strain evidence="2">NJM9701</strain>
    </source>
</reference>
<dbReference type="GeneID" id="20089189"/>
<feature type="coiled-coil region" evidence="1">
    <location>
        <begin position="219"/>
        <end position="246"/>
    </location>
</feature>
<sequence length="625" mass="69427">MPPSAGLHGLTHLLAGETEWRNIQTIIKTTLQAVAKVVSNHAVMLETMDARIDRIQDAAMSAQTLPPPRVNNNDDGTAMIVSRKEFLALVADVCKMQKRAVSSDDVEVRVVASGNELKRRLEHTITPLQDALRDMEDMVTKQVMAQATATFATKDALRQLKDEVIERHTAKTAKMEHHMVTRRDLEAVEERVTAASKALHRTQTLQVKDSVGHLEQGLRKHLADHLAAARDELKKFKAQVDESVARTATDCHAHLRQRAMASDVKVVLSDKVDRAELDSREKQLEDRVGGRLDDALQQAVAEWKHEVAAALHKKCPKADVAKLLARKVNREDVDAAFADKVTHTEMQVVLGAAITAVQDEVKQEMQQIQRVLEGKLHDHGEMVAQHVRDLQHEQAQHADGWTGALEDIRGKVAVKMGIKDACTLLDTKCNVADVNDALGALQDTIHTKADDGDVQALVDDVTGLRKQLRGELCVGRWIWKTGRPTDRHTIAWTVQVVNTNPDVFAWEKGSDHVTAIVPGLYQLQASFFTDYAPTLQVLVNGEPAFVVQGLAVHERSRRVMTTCVRRREKGDALGPHGQRRRRRHTAGNVTGISLCDFLALPPRATVSVTYDIDERAQGFLTLRKL</sequence>
<dbReference type="EMBL" id="KI913987">
    <property type="protein sequence ID" value="ETV94134.1"/>
    <property type="molecule type" value="Genomic_DNA"/>
</dbReference>
<proteinExistence type="predicted"/>
<organism evidence="2">
    <name type="scientific">Aphanomyces invadans</name>
    <dbReference type="NCBI Taxonomy" id="157072"/>
    <lineage>
        <taxon>Eukaryota</taxon>
        <taxon>Sar</taxon>
        <taxon>Stramenopiles</taxon>
        <taxon>Oomycota</taxon>
        <taxon>Saprolegniomycetes</taxon>
        <taxon>Saprolegniales</taxon>
        <taxon>Verrucalvaceae</taxon>
        <taxon>Aphanomyces</taxon>
    </lineage>
</organism>
<gene>
    <name evidence="2" type="ORF">H310_12139</name>
</gene>
<keyword evidence="1" id="KW-0175">Coiled coil</keyword>
<dbReference type="OrthoDB" id="65833at2759"/>
<dbReference type="PANTHER" id="PTHR40131">
    <property type="entry name" value="C1Q DOMAIN-CONTAINING PROTEIN"/>
    <property type="match status" value="1"/>
</dbReference>
<evidence type="ECO:0008006" key="3">
    <source>
        <dbReference type="Google" id="ProtNLM"/>
    </source>
</evidence>
<name>A0A024TJG2_9STRA</name>
<dbReference type="AlphaFoldDB" id="A0A024TJG2"/>
<accession>A0A024TJG2</accession>
<dbReference type="STRING" id="157072.A0A024TJG2"/>
<protein>
    <recommendedName>
        <fullName evidence="3">C1q domain-containing protein</fullName>
    </recommendedName>
</protein>
<evidence type="ECO:0000256" key="1">
    <source>
        <dbReference type="SAM" id="Coils"/>
    </source>
</evidence>
<dbReference type="RefSeq" id="XP_008877339.1">
    <property type="nucleotide sequence ID" value="XM_008879117.1"/>
</dbReference>
<dbReference type="eggNOG" id="ENOG502S2UU">
    <property type="taxonomic scope" value="Eukaryota"/>
</dbReference>
<dbReference type="PANTHER" id="PTHR40131:SF1">
    <property type="entry name" value="C1Q DOMAIN-CONTAINING PROTEIN"/>
    <property type="match status" value="1"/>
</dbReference>
<evidence type="ECO:0000313" key="2">
    <source>
        <dbReference type="EMBL" id="ETV94134.1"/>
    </source>
</evidence>